<evidence type="ECO:0000313" key="2">
    <source>
        <dbReference type="Proteomes" id="UP001174909"/>
    </source>
</evidence>
<protein>
    <submittedName>
        <fullName evidence="1">Uncharacterized protein</fullName>
    </submittedName>
</protein>
<gene>
    <name evidence="1" type="ORF">GBAR_LOCUS3411</name>
</gene>
<organism evidence="1 2">
    <name type="scientific">Geodia barretti</name>
    <name type="common">Barrett's horny sponge</name>
    <dbReference type="NCBI Taxonomy" id="519541"/>
    <lineage>
        <taxon>Eukaryota</taxon>
        <taxon>Metazoa</taxon>
        <taxon>Porifera</taxon>
        <taxon>Demospongiae</taxon>
        <taxon>Heteroscleromorpha</taxon>
        <taxon>Tetractinellida</taxon>
        <taxon>Astrophorina</taxon>
        <taxon>Geodiidae</taxon>
        <taxon>Geodia</taxon>
    </lineage>
</organism>
<proteinExistence type="predicted"/>
<reference evidence="1" key="1">
    <citation type="submission" date="2023-03" db="EMBL/GenBank/DDBJ databases">
        <authorList>
            <person name="Steffen K."/>
            <person name="Cardenas P."/>
        </authorList>
    </citation>
    <scope>NUCLEOTIDE SEQUENCE</scope>
</reference>
<comment type="caution">
    <text evidence="1">The sequence shown here is derived from an EMBL/GenBank/DDBJ whole genome shotgun (WGS) entry which is preliminary data.</text>
</comment>
<dbReference type="EMBL" id="CASHTH010000482">
    <property type="protein sequence ID" value="CAI8002492.1"/>
    <property type="molecule type" value="Genomic_DNA"/>
</dbReference>
<accession>A0AA35R411</accession>
<keyword evidence="2" id="KW-1185">Reference proteome</keyword>
<dbReference type="Proteomes" id="UP001174909">
    <property type="component" value="Unassembled WGS sequence"/>
</dbReference>
<dbReference type="AlphaFoldDB" id="A0AA35R411"/>
<sequence length="69" mass="8070">MSRPSPRLKLRRLSCIELRAAHQTPSGMQSRSCRTVKFWFQHRMETAAHHILSHWRLPIATSWLTSSSN</sequence>
<evidence type="ECO:0000313" key="1">
    <source>
        <dbReference type="EMBL" id="CAI8002492.1"/>
    </source>
</evidence>
<name>A0AA35R411_GEOBA</name>